<feature type="transmembrane region" description="Helical" evidence="6">
    <location>
        <begin position="174"/>
        <end position="192"/>
    </location>
</feature>
<evidence type="ECO:0000256" key="1">
    <source>
        <dbReference type="ARBA" id="ARBA00004141"/>
    </source>
</evidence>
<dbReference type="PROSITE" id="PS51012">
    <property type="entry name" value="ABC_TM2"/>
    <property type="match status" value="1"/>
</dbReference>
<organism evidence="8 9">
    <name type="scientific">Asanoa ishikariensis</name>
    <dbReference type="NCBI Taxonomy" id="137265"/>
    <lineage>
        <taxon>Bacteria</taxon>
        <taxon>Bacillati</taxon>
        <taxon>Actinomycetota</taxon>
        <taxon>Actinomycetes</taxon>
        <taxon>Micromonosporales</taxon>
        <taxon>Micromonosporaceae</taxon>
        <taxon>Asanoa</taxon>
    </lineage>
</organism>
<feature type="domain" description="ABC transmembrane type-2" evidence="7">
    <location>
        <begin position="24"/>
        <end position="255"/>
    </location>
</feature>
<evidence type="ECO:0000313" key="9">
    <source>
        <dbReference type="Proteomes" id="UP000199632"/>
    </source>
</evidence>
<evidence type="ECO:0000313" key="8">
    <source>
        <dbReference type="EMBL" id="SDZ48388.1"/>
    </source>
</evidence>
<dbReference type="InterPro" id="IPR047817">
    <property type="entry name" value="ABC2_TM_bact-type"/>
</dbReference>
<keyword evidence="6" id="KW-1003">Cell membrane</keyword>
<dbReference type="GO" id="GO:0043190">
    <property type="term" value="C:ATP-binding cassette (ABC) transporter complex"/>
    <property type="evidence" value="ECO:0007669"/>
    <property type="project" value="InterPro"/>
</dbReference>
<feature type="transmembrane region" description="Helical" evidence="6">
    <location>
        <begin position="20"/>
        <end position="43"/>
    </location>
</feature>
<feature type="transmembrane region" description="Helical" evidence="6">
    <location>
        <begin position="105"/>
        <end position="132"/>
    </location>
</feature>
<dbReference type="InterPro" id="IPR051784">
    <property type="entry name" value="Nod_factor_ABC_transporter"/>
</dbReference>
<dbReference type="RefSeq" id="WP_090799108.1">
    <property type="nucleotide sequence ID" value="NZ_BOND01000002.1"/>
</dbReference>
<evidence type="ECO:0000256" key="4">
    <source>
        <dbReference type="ARBA" id="ARBA00023136"/>
    </source>
</evidence>
<evidence type="ECO:0000256" key="3">
    <source>
        <dbReference type="ARBA" id="ARBA00022989"/>
    </source>
</evidence>
<dbReference type="PIRSF" id="PIRSF006648">
    <property type="entry name" value="DrrB"/>
    <property type="match status" value="1"/>
</dbReference>
<dbReference type="GO" id="GO:0140359">
    <property type="term" value="F:ABC-type transporter activity"/>
    <property type="evidence" value="ECO:0007669"/>
    <property type="project" value="InterPro"/>
</dbReference>
<keyword evidence="5" id="KW-0046">Antibiotic resistance</keyword>
<dbReference type="STRING" id="137265.SAMN05421684_5584"/>
<feature type="transmembrane region" description="Helical" evidence="6">
    <location>
        <begin position="144"/>
        <end position="167"/>
    </location>
</feature>
<evidence type="ECO:0000259" key="7">
    <source>
        <dbReference type="PROSITE" id="PS51012"/>
    </source>
</evidence>
<gene>
    <name evidence="8" type="ORF">SAMN05421684_5584</name>
</gene>
<reference evidence="9" key="1">
    <citation type="submission" date="2016-10" db="EMBL/GenBank/DDBJ databases">
        <authorList>
            <person name="Varghese N."/>
            <person name="Submissions S."/>
        </authorList>
    </citation>
    <scope>NUCLEOTIDE SEQUENCE [LARGE SCALE GENOMIC DNA]</scope>
    <source>
        <strain evidence="9">DSM 44718</strain>
    </source>
</reference>
<dbReference type="InterPro" id="IPR013525">
    <property type="entry name" value="ABC2_TM"/>
</dbReference>
<keyword evidence="3 6" id="KW-1133">Transmembrane helix</keyword>
<protein>
    <recommendedName>
        <fullName evidence="6">Transport permease protein</fullName>
    </recommendedName>
</protein>
<dbReference type="PANTHER" id="PTHR43229">
    <property type="entry name" value="NODULATION PROTEIN J"/>
    <property type="match status" value="1"/>
</dbReference>
<name>A0A1H3TES5_9ACTN</name>
<sequence length="258" mass="27356">MTTTMIDSVTMFRRDLKHALRYPVMTISGIGTAVLFLLLFVGVFGNALGADFLPAGAGRYIDYVAPGVILMAAGTGTAATAIKINQDMLEGIIARLRTMSIARMSVLTGQVIGSLVRTLLSGILVVLVAVALGFRPSATPVEYLAAFGVFAMLTFALTWMAVAFGLATKTVAGANSLTLILQFLPLISSAFLPTDSMPAGVAWFAEHQPYTPIIETLRGLLMGSGIGDSAWWALAWCVVLAAGGFFWSRALYNRPRGA</sequence>
<proteinExistence type="inferred from homology"/>
<dbReference type="OrthoDB" id="670210at2"/>
<keyword evidence="4 6" id="KW-0472">Membrane</keyword>
<dbReference type="PANTHER" id="PTHR43229:SF2">
    <property type="entry name" value="NODULATION PROTEIN J"/>
    <property type="match status" value="1"/>
</dbReference>
<evidence type="ECO:0000256" key="6">
    <source>
        <dbReference type="RuleBase" id="RU361157"/>
    </source>
</evidence>
<dbReference type="Proteomes" id="UP000199632">
    <property type="component" value="Unassembled WGS sequence"/>
</dbReference>
<feature type="transmembrane region" description="Helical" evidence="6">
    <location>
        <begin position="63"/>
        <end position="84"/>
    </location>
</feature>
<evidence type="ECO:0000256" key="5">
    <source>
        <dbReference type="ARBA" id="ARBA00023251"/>
    </source>
</evidence>
<dbReference type="GO" id="GO:0046677">
    <property type="term" value="P:response to antibiotic"/>
    <property type="evidence" value="ECO:0007669"/>
    <property type="project" value="UniProtKB-KW"/>
</dbReference>
<keyword evidence="9" id="KW-1185">Reference proteome</keyword>
<evidence type="ECO:0000256" key="2">
    <source>
        <dbReference type="ARBA" id="ARBA00022692"/>
    </source>
</evidence>
<dbReference type="InterPro" id="IPR000412">
    <property type="entry name" value="ABC_2_transport"/>
</dbReference>
<dbReference type="AlphaFoldDB" id="A0A1H3TES5"/>
<comment type="subcellular location">
    <subcellularLocation>
        <location evidence="6">Cell membrane</location>
        <topology evidence="6">Multi-pass membrane protein</topology>
    </subcellularLocation>
    <subcellularLocation>
        <location evidence="1">Membrane</location>
        <topology evidence="1">Multi-pass membrane protein</topology>
    </subcellularLocation>
</comment>
<keyword evidence="6" id="KW-0813">Transport</keyword>
<keyword evidence="2 6" id="KW-0812">Transmembrane</keyword>
<dbReference type="EMBL" id="FNQB01000003">
    <property type="protein sequence ID" value="SDZ48388.1"/>
    <property type="molecule type" value="Genomic_DNA"/>
</dbReference>
<dbReference type="Pfam" id="PF01061">
    <property type="entry name" value="ABC2_membrane"/>
    <property type="match status" value="1"/>
</dbReference>
<accession>A0A1H3TES5</accession>
<comment type="similarity">
    <text evidence="6">Belongs to the ABC-2 integral membrane protein family.</text>
</comment>
<feature type="transmembrane region" description="Helical" evidence="6">
    <location>
        <begin position="230"/>
        <end position="252"/>
    </location>
</feature>